<evidence type="ECO:0000313" key="1">
    <source>
        <dbReference type="EnsemblMetazoa" id="XP_026300472"/>
    </source>
</evidence>
<dbReference type="Proteomes" id="UP000005203">
    <property type="component" value="Linkage group LG13"/>
</dbReference>
<accession>A0A8B8H8X5</accession>
<dbReference type="KEGG" id="ame:100577146"/>
<dbReference type="GeneID" id="100577146"/>
<dbReference type="OrthoDB" id="7671854at2759"/>
<accession>A0A7M7MSR9</accession>
<name>A0A7M7MSR9_APIME</name>
<sequence>MLKYSPTAGLSLSLLRFIYRSVSTSLLYKVACLLRVPPSPRRQFFTIDNYHTAFNCLDTFPNKIVELNSFVNEYMPESVKSNKYDDTIPIEGKVKCQSTISTSKNCDLNSVSDYGVSSYYSLSMCDRSRSRHGICKRKYYRSRGITGCNVRRRPGPLGQLLAFLFSTLATCTKKIVIAPSQYIVDNIIPTFFQRRELKNAQCGPSSNWSSSLSTYVTTLKKDTTVIGKLIDIMRPTVVKLITDTTILKRWLQAIALATASPPIELTNATRNTETIDCWAYELFFHLKYLQVNRARRTTDKVNPCFLTNQDSPSPLSALIAILSYETPPPSLRFVAGDSRDRVEIERRDPRKPVAPFGTASRQLYHSVRNIAELR</sequence>
<gene>
    <name evidence="3" type="primary">LOC100577146</name>
</gene>
<organism evidence="1">
    <name type="scientific">Apis mellifera</name>
    <name type="common">Honeybee</name>
    <dbReference type="NCBI Taxonomy" id="7460"/>
    <lineage>
        <taxon>Eukaryota</taxon>
        <taxon>Metazoa</taxon>
        <taxon>Ecdysozoa</taxon>
        <taxon>Arthropoda</taxon>
        <taxon>Hexapoda</taxon>
        <taxon>Insecta</taxon>
        <taxon>Pterygota</taxon>
        <taxon>Neoptera</taxon>
        <taxon>Endopterygota</taxon>
        <taxon>Hymenoptera</taxon>
        <taxon>Apocrita</taxon>
        <taxon>Aculeata</taxon>
        <taxon>Apoidea</taxon>
        <taxon>Anthophila</taxon>
        <taxon>Apidae</taxon>
        <taxon>Apis</taxon>
    </lineage>
</organism>
<dbReference type="AlphaFoldDB" id="A0A7M7MSR9"/>
<reference evidence="1" key="1">
    <citation type="submission" date="2021-01" db="UniProtKB">
        <authorList>
            <consortium name="EnsemblMetazoa"/>
        </authorList>
    </citation>
    <scope>IDENTIFICATION</scope>
    <source>
        <strain evidence="1">DH4</strain>
    </source>
</reference>
<proteinExistence type="predicted"/>
<evidence type="ECO:0000313" key="3">
    <source>
        <dbReference type="RefSeq" id="XP_026300472.1"/>
    </source>
</evidence>
<dbReference type="EnsemblMetazoa" id="XM_026444687">
    <property type="protein sequence ID" value="XP_026300472"/>
    <property type="gene ID" value="LOC100577146"/>
</dbReference>
<evidence type="ECO:0000313" key="2">
    <source>
        <dbReference type="Proteomes" id="UP000005203"/>
    </source>
</evidence>
<keyword evidence="2" id="KW-1185">Reference proteome</keyword>
<protein>
    <submittedName>
        <fullName evidence="3">Uncharacterized protein LOC100577146 isoform X1</fullName>
    </submittedName>
</protein>
<reference evidence="3" key="2">
    <citation type="submission" date="2025-04" db="UniProtKB">
        <authorList>
            <consortium name="RefSeq"/>
        </authorList>
    </citation>
    <scope>IDENTIFICATION</scope>
    <source>
        <strain evidence="3">DH4</strain>
        <tissue evidence="3">Whole body</tissue>
    </source>
</reference>
<dbReference type="RefSeq" id="XP_026300472.1">
    <property type="nucleotide sequence ID" value="XM_026444687.1"/>
</dbReference>